<dbReference type="SUPFAM" id="SSF50800">
    <property type="entry name" value="PK beta-barrel domain-like"/>
    <property type="match status" value="1"/>
</dbReference>
<dbReference type="InterPro" id="IPR005303">
    <property type="entry name" value="MOCOS_middle"/>
</dbReference>
<dbReference type="OrthoDB" id="9793178at2"/>
<dbReference type="Proteomes" id="UP000276232">
    <property type="component" value="Unassembled WGS sequence"/>
</dbReference>
<dbReference type="EMBL" id="RJKN01000012">
    <property type="protein sequence ID" value="ROP26602.1"/>
    <property type="molecule type" value="Genomic_DNA"/>
</dbReference>
<evidence type="ECO:0000259" key="1">
    <source>
        <dbReference type="Pfam" id="PF03476"/>
    </source>
</evidence>
<proteinExistence type="predicted"/>
<keyword evidence="3" id="KW-1185">Reference proteome</keyword>
<reference evidence="2 3" key="1">
    <citation type="journal article" date="2015" name="Stand. Genomic Sci.">
        <title>Genomic Encyclopedia of Bacterial and Archaeal Type Strains, Phase III: the genomes of soil and plant-associated and newly described type strains.</title>
        <authorList>
            <person name="Whitman W.B."/>
            <person name="Woyke T."/>
            <person name="Klenk H.P."/>
            <person name="Zhou Y."/>
            <person name="Lilburn T.G."/>
            <person name="Beck B.J."/>
            <person name="De Vos P."/>
            <person name="Vandamme P."/>
            <person name="Eisen J.A."/>
            <person name="Garrity G."/>
            <person name="Hugenholtz P."/>
            <person name="Kyrpides N.C."/>
        </authorList>
    </citation>
    <scope>NUCLEOTIDE SEQUENCE [LARGE SCALE GENOMIC DNA]</scope>
    <source>
        <strain evidence="2 3">CECT 7306</strain>
    </source>
</reference>
<comment type="caution">
    <text evidence="2">The sequence shown here is derived from an EMBL/GenBank/DDBJ whole genome shotgun (WGS) entry which is preliminary data.</text>
</comment>
<protein>
    <recommendedName>
        <fullName evidence="1">Molybdenum cofactor sulfurase middle domain-containing protein</fullName>
    </recommendedName>
</protein>
<evidence type="ECO:0000313" key="2">
    <source>
        <dbReference type="EMBL" id="ROP26602.1"/>
    </source>
</evidence>
<dbReference type="RefSeq" id="WP_158674345.1">
    <property type="nucleotide sequence ID" value="NZ_RJKN01000012.1"/>
</dbReference>
<dbReference type="InParanoid" id="A0A3N1G8P6"/>
<dbReference type="Pfam" id="PF03476">
    <property type="entry name" value="MOSC_N"/>
    <property type="match status" value="1"/>
</dbReference>
<accession>A0A3N1G8P6</accession>
<dbReference type="AlphaFoldDB" id="A0A3N1G8P6"/>
<sequence>MDQQPHPAEHVSGAGGRHVGRVASLTRYPLRSAGGEALDAVAVTPDGLEGDRVAVLAGPDGRPLRSRDAPGLARLRATLVDGRPRVVDADGTPLDGADVGAAAGVAGARAVPSADLAAGPGSDGVAPLHVVSEGAEAGPDAEGCDPFPRANVVLALDPAEGPGAERGWTGAGLRVGGEGGALLRVVRTPKRCLGVYAEVVVPGRAAVGDDVVLLPAGDTPAAG</sequence>
<feature type="domain" description="Molybdenum cofactor sulfurase middle" evidence="1">
    <location>
        <begin position="19"/>
        <end position="90"/>
    </location>
</feature>
<dbReference type="InterPro" id="IPR011037">
    <property type="entry name" value="Pyrv_Knase-like_insert_dom_sf"/>
</dbReference>
<gene>
    <name evidence="2" type="ORF">EDC03_3359</name>
</gene>
<organism evidence="2 3">
    <name type="scientific">Pseudokineococcus lusitanus</name>
    <dbReference type="NCBI Taxonomy" id="763993"/>
    <lineage>
        <taxon>Bacteria</taxon>
        <taxon>Bacillati</taxon>
        <taxon>Actinomycetota</taxon>
        <taxon>Actinomycetes</taxon>
        <taxon>Kineosporiales</taxon>
        <taxon>Kineosporiaceae</taxon>
        <taxon>Pseudokineococcus</taxon>
    </lineage>
</organism>
<name>A0A3N1G8P6_9ACTN</name>
<evidence type="ECO:0000313" key="3">
    <source>
        <dbReference type="Proteomes" id="UP000276232"/>
    </source>
</evidence>